<feature type="region of interest" description="Disordered" evidence="1">
    <location>
        <begin position="245"/>
        <end position="273"/>
    </location>
</feature>
<feature type="compositionally biased region" description="Basic residues" evidence="1">
    <location>
        <begin position="316"/>
        <end position="328"/>
    </location>
</feature>
<dbReference type="AlphaFoldDB" id="A0A6J4L8V0"/>
<feature type="compositionally biased region" description="Basic and acidic residues" evidence="1">
    <location>
        <begin position="78"/>
        <end position="97"/>
    </location>
</feature>
<dbReference type="EMBL" id="CADCTU010000515">
    <property type="protein sequence ID" value="CAA9325962.1"/>
    <property type="molecule type" value="Genomic_DNA"/>
</dbReference>
<protein>
    <submittedName>
        <fullName evidence="2">Uncharacterized protein</fullName>
    </submittedName>
</protein>
<feature type="region of interest" description="Disordered" evidence="1">
    <location>
        <begin position="45"/>
        <end position="105"/>
    </location>
</feature>
<feature type="compositionally biased region" description="Basic and acidic residues" evidence="1">
    <location>
        <begin position="46"/>
        <end position="63"/>
    </location>
</feature>
<reference evidence="2" key="1">
    <citation type="submission" date="2020-02" db="EMBL/GenBank/DDBJ databases">
        <authorList>
            <person name="Meier V. D."/>
        </authorList>
    </citation>
    <scope>NUCLEOTIDE SEQUENCE</scope>
    <source>
        <strain evidence="2">AVDCRST_MAG11</strain>
    </source>
</reference>
<accession>A0A6J4L8V0</accession>
<gene>
    <name evidence="2" type="ORF">AVDCRST_MAG11-2226</name>
</gene>
<evidence type="ECO:0000256" key="1">
    <source>
        <dbReference type="SAM" id="MobiDB-lite"/>
    </source>
</evidence>
<name>A0A6J4L8V0_9BACT</name>
<proteinExistence type="predicted"/>
<feature type="compositionally biased region" description="Low complexity" evidence="1">
    <location>
        <begin position="64"/>
        <end position="75"/>
    </location>
</feature>
<feature type="region of interest" description="Disordered" evidence="1">
    <location>
        <begin position="286"/>
        <end position="328"/>
    </location>
</feature>
<organism evidence="2">
    <name type="scientific">uncultured Gemmatimonadaceae bacterium</name>
    <dbReference type="NCBI Taxonomy" id="246130"/>
    <lineage>
        <taxon>Bacteria</taxon>
        <taxon>Pseudomonadati</taxon>
        <taxon>Gemmatimonadota</taxon>
        <taxon>Gemmatimonadia</taxon>
        <taxon>Gemmatimonadales</taxon>
        <taxon>Gemmatimonadaceae</taxon>
        <taxon>environmental samples</taxon>
    </lineage>
</organism>
<sequence length="328" mass="34513">MGDDVRAVLLPGGAQLGVPREVPVRRPALQRLRLRALDPLRGALHQAERAGEPARGEAVRLPHAEGAPQSAARAARGGGDRDPVRAHGARGEADVRVGARAAPAELRRARRRAALPGPEGRGDGQAAGVLQVAPRREVQLQAEEHEADAGAALLARLPQGVPQVQRTDLGLPLDAGGALRAARGGTQLRRAPGALDGVGRALQADAPGRAEAHALPDADDGGGVARVREALPGVRDHLRQPALDARRGERHPRQRLGAALRQARRDRARGAAVPGRHVVRDGLDRGVAHHVAPDGAGEHGRARGGLHARAADPHGHLRRRDVARRPHR</sequence>
<evidence type="ECO:0000313" key="2">
    <source>
        <dbReference type="EMBL" id="CAA9325962.1"/>
    </source>
</evidence>